<dbReference type="Pfam" id="PF04143">
    <property type="entry name" value="Sulf_transp"/>
    <property type="match status" value="1"/>
</dbReference>
<dbReference type="AlphaFoldDB" id="A0A1X7IJD1"/>
<dbReference type="RefSeq" id="WP_085543731.1">
    <property type="nucleotide sequence ID" value="NZ_FXBB01000003.1"/>
</dbReference>
<reference evidence="11" key="1">
    <citation type="submission" date="2017-04" db="EMBL/GenBank/DDBJ databases">
        <authorList>
            <person name="Varghese N."/>
            <person name="Submissions S."/>
        </authorList>
    </citation>
    <scope>NUCLEOTIDE SEQUENCE [LARGE SCALE GENOMIC DNA]</scope>
    <source>
        <strain evidence="11">USBA 82</strain>
    </source>
</reference>
<evidence type="ECO:0000256" key="6">
    <source>
        <dbReference type="ARBA" id="ARBA00022989"/>
    </source>
</evidence>
<keyword evidence="5 9" id="KW-0812">Transmembrane</keyword>
<evidence type="ECO:0000256" key="4">
    <source>
        <dbReference type="ARBA" id="ARBA00022519"/>
    </source>
</evidence>
<proteinExistence type="inferred from homology"/>
<evidence type="ECO:0000256" key="9">
    <source>
        <dbReference type="SAM" id="Phobius"/>
    </source>
</evidence>
<dbReference type="STRING" id="561720.SAMN06275492_1035"/>
<evidence type="ECO:0000256" key="2">
    <source>
        <dbReference type="ARBA" id="ARBA00022448"/>
    </source>
</evidence>
<keyword evidence="7 9" id="KW-0472">Membrane</keyword>
<gene>
    <name evidence="10" type="ORF">SAMN06275492_1035</name>
</gene>
<evidence type="ECO:0000313" key="10">
    <source>
        <dbReference type="EMBL" id="SMG15015.1"/>
    </source>
</evidence>
<feature type="transmembrane region" description="Helical" evidence="9">
    <location>
        <begin position="72"/>
        <end position="94"/>
    </location>
</feature>
<name>A0A1X7IJD1_9BACT</name>
<evidence type="ECO:0000256" key="3">
    <source>
        <dbReference type="ARBA" id="ARBA00022475"/>
    </source>
</evidence>
<dbReference type="PANTHER" id="PTHR30574:SF1">
    <property type="entry name" value="SULPHUR TRANSPORT DOMAIN-CONTAINING PROTEIN"/>
    <property type="match status" value="1"/>
</dbReference>
<evidence type="ECO:0000256" key="7">
    <source>
        <dbReference type="ARBA" id="ARBA00023136"/>
    </source>
</evidence>
<comment type="subcellular location">
    <subcellularLocation>
        <location evidence="1">Cell inner membrane</location>
        <topology evidence="1">Multi-pass membrane protein</topology>
    </subcellularLocation>
</comment>
<dbReference type="GO" id="GO:0005886">
    <property type="term" value="C:plasma membrane"/>
    <property type="evidence" value="ECO:0007669"/>
    <property type="project" value="UniProtKB-SubCell"/>
</dbReference>
<feature type="transmembrane region" description="Helical" evidence="9">
    <location>
        <begin position="144"/>
        <end position="170"/>
    </location>
</feature>
<dbReference type="PANTHER" id="PTHR30574">
    <property type="entry name" value="INNER MEMBRANE PROTEIN YEDE"/>
    <property type="match status" value="1"/>
</dbReference>
<accession>A0A1X7IJD1</accession>
<protein>
    <submittedName>
        <fullName evidence="10">Uncharacterized protein</fullName>
    </submittedName>
</protein>
<sequence length="173" mass="18536">MYSFEKGQRALNPYLAGAITGVLSVVSVFLTGKFFGASTTFARMGAAVYGVVAPERALTLEYFAKYSFKADWQFLFLVGIFLGALLSSTMNGTFFIDGVPELWREKFGARQWPRLVVAFLGGILAAFGARMADGCPSGHGLSGLMQLSVSGVVSLVAFFVGGVVMARIIYGRS</sequence>
<keyword evidence="6 9" id="KW-1133">Transmembrane helix</keyword>
<keyword evidence="2" id="KW-0813">Transport</keyword>
<evidence type="ECO:0000256" key="8">
    <source>
        <dbReference type="ARBA" id="ARBA00035655"/>
    </source>
</evidence>
<dbReference type="InterPro" id="IPR007272">
    <property type="entry name" value="Sulf_transp_TsuA/YedE"/>
</dbReference>
<evidence type="ECO:0000313" key="11">
    <source>
        <dbReference type="Proteomes" id="UP000193355"/>
    </source>
</evidence>
<evidence type="ECO:0000256" key="5">
    <source>
        <dbReference type="ARBA" id="ARBA00022692"/>
    </source>
</evidence>
<dbReference type="EMBL" id="FXBB01000003">
    <property type="protein sequence ID" value="SMG15015.1"/>
    <property type="molecule type" value="Genomic_DNA"/>
</dbReference>
<feature type="transmembrane region" description="Helical" evidence="9">
    <location>
        <begin position="115"/>
        <end position="132"/>
    </location>
</feature>
<dbReference type="Proteomes" id="UP000193355">
    <property type="component" value="Unassembled WGS sequence"/>
</dbReference>
<keyword evidence="4" id="KW-0997">Cell inner membrane</keyword>
<evidence type="ECO:0000256" key="1">
    <source>
        <dbReference type="ARBA" id="ARBA00004429"/>
    </source>
</evidence>
<dbReference type="OrthoDB" id="9814020at2"/>
<keyword evidence="3" id="KW-1003">Cell membrane</keyword>
<comment type="similarity">
    <text evidence="8">Belongs to the TsuA/YedE (TC 9.B.102) family.</text>
</comment>
<organism evidence="10 11">
    <name type="scientific">Dethiosulfovibrio salsuginis</name>
    <dbReference type="NCBI Taxonomy" id="561720"/>
    <lineage>
        <taxon>Bacteria</taxon>
        <taxon>Thermotogati</taxon>
        <taxon>Synergistota</taxon>
        <taxon>Synergistia</taxon>
        <taxon>Synergistales</taxon>
        <taxon>Dethiosulfovibrionaceae</taxon>
        <taxon>Dethiosulfovibrio</taxon>
    </lineage>
</organism>
<keyword evidence="11" id="KW-1185">Reference proteome</keyword>
<feature type="transmembrane region" description="Helical" evidence="9">
    <location>
        <begin position="12"/>
        <end position="35"/>
    </location>
</feature>